<organism evidence="3 4">
    <name type="scientific">Nocardia lasii</name>
    <dbReference type="NCBI Taxonomy" id="1616107"/>
    <lineage>
        <taxon>Bacteria</taxon>
        <taxon>Bacillati</taxon>
        <taxon>Actinomycetota</taxon>
        <taxon>Actinomycetes</taxon>
        <taxon>Mycobacteriales</taxon>
        <taxon>Nocardiaceae</taxon>
        <taxon>Nocardia</taxon>
    </lineage>
</organism>
<dbReference type="PANTHER" id="PTHR23028">
    <property type="entry name" value="ACETYLTRANSFERASE"/>
    <property type="match status" value="1"/>
</dbReference>
<keyword evidence="1" id="KW-0812">Transmembrane</keyword>
<evidence type="ECO:0000313" key="4">
    <source>
        <dbReference type="Proteomes" id="UP001596223"/>
    </source>
</evidence>
<protein>
    <submittedName>
        <fullName evidence="3">Acyltransferase family protein</fullName>
        <ecNumber evidence="3">2.3.-.-</ecNumber>
    </submittedName>
</protein>
<dbReference type="PANTHER" id="PTHR23028:SF131">
    <property type="entry name" value="BLR2367 PROTEIN"/>
    <property type="match status" value="1"/>
</dbReference>
<dbReference type="RefSeq" id="WP_378602974.1">
    <property type="nucleotide sequence ID" value="NZ_JBHSQN010000004.1"/>
</dbReference>
<keyword evidence="4" id="KW-1185">Reference proteome</keyword>
<sequence>MTETELGSRGFAWSTALRRATLTSPAGPDDSSSNATGRVRAGRYEFLDALRGIAALAVVLEHFSAPLWPAYGKYLGDHVNPGVVGVFVFFIVSGFIIPASMERGRSLGAFWVGRFFRLFPLFWVIMVVAVLLHLVGMYGGPPGFLTEPLWNLVTNATMAHYFITGHDSQILVVAWTLSYELIFYALVSLLFLGRLNRRSVPVAILAIGAILAAALFLTPALLNGPDSDLTTRLAVLAATAVAAAFFAWRAPTRRAATVAVLIAALAIPLALNQPGPSGYSAAILATMFVGTVLYRMTAGDTPAWLGWAVFGLALCMVISFVLIPALGGDPAAEATQLGLKGPALSIIVAYALFAAALLLRRHSFPRPLLFLGRISFSLYLVHGLVTNFVPKWPTSTFGVLAPWLTWTTWLIVAMALSVLTYNKIEKPFLARGHRVMAKMDARG</sequence>
<name>A0ABW1JPS9_9NOCA</name>
<evidence type="ECO:0000256" key="1">
    <source>
        <dbReference type="SAM" id="Phobius"/>
    </source>
</evidence>
<reference evidence="4" key="1">
    <citation type="journal article" date="2019" name="Int. J. Syst. Evol. Microbiol.">
        <title>The Global Catalogue of Microorganisms (GCM) 10K type strain sequencing project: providing services to taxonomists for standard genome sequencing and annotation.</title>
        <authorList>
            <consortium name="The Broad Institute Genomics Platform"/>
            <consortium name="The Broad Institute Genome Sequencing Center for Infectious Disease"/>
            <person name="Wu L."/>
            <person name="Ma J."/>
        </authorList>
    </citation>
    <scope>NUCLEOTIDE SEQUENCE [LARGE SCALE GENOMIC DNA]</scope>
    <source>
        <strain evidence="4">CCUG 36956</strain>
    </source>
</reference>
<dbReference type="InterPro" id="IPR050879">
    <property type="entry name" value="Acyltransferase_3"/>
</dbReference>
<dbReference type="Pfam" id="PF01757">
    <property type="entry name" value="Acyl_transf_3"/>
    <property type="match status" value="1"/>
</dbReference>
<dbReference type="Proteomes" id="UP001596223">
    <property type="component" value="Unassembled WGS sequence"/>
</dbReference>
<feature type="transmembrane region" description="Helical" evidence="1">
    <location>
        <begin position="83"/>
        <end position="101"/>
    </location>
</feature>
<feature type="transmembrane region" description="Helical" evidence="1">
    <location>
        <begin position="121"/>
        <end position="140"/>
    </location>
</feature>
<feature type="transmembrane region" description="Helical" evidence="1">
    <location>
        <begin position="229"/>
        <end position="248"/>
    </location>
</feature>
<feature type="transmembrane region" description="Helical" evidence="1">
    <location>
        <begin position="277"/>
        <end position="297"/>
    </location>
</feature>
<keyword evidence="1" id="KW-0472">Membrane</keyword>
<accession>A0ABW1JPS9</accession>
<feature type="transmembrane region" description="Helical" evidence="1">
    <location>
        <begin position="370"/>
        <end position="389"/>
    </location>
</feature>
<keyword evidence="3" id="KW-0808">Transferase</keyword>
<feature type="transmembrane region" description="Helical" evidence="1">
    <location>
        <begin position="339"/>
        <end position="358"/>
    </location>
</feature>
<comment type="caution">
    <text evidence="3">The sequence shown here is derived from an EMBL/GenBank/DDBJ whole genome shotgun (WGS) entry which is preliminary data.</text>
</comment>
<feature type="transmembrane region" description="Helical" evidence="1">
    <location>
        <begin position="199"/>
        <end position="217"/>
    </location>
</feature>
<feature type="transmembrane region" description="Helical" evidence="1">
    <location>
        <begin position="401"/>
        <end position="421"/>
    </location>
</feature>
<feature type="transmembrane region" description="Helical" evidence="1">
    <location>
        <begin position="255"/>
        <end position="271"/>
    </location>
</feature>
<keyword evidence="1" id="KW-1133">Transmembrane helix</keyword>
<feature type="domain" description="Acyltransferase 3" evidence="2">
    <location>
        <begin position="45"/>
        <end position="268"/>
    </location>
</feature>
<dbReference type="GO" id="GO:0016746">
    <property type="term" value="F:acyltransferase activity"/>
    <property type="evidence" value="ECO:0007669"/>
    <property type="project" value="UniProtKB-KW"/>
</dbReference>
<feature type="transmembrane region" description="Helical" evidence="1">
    <location>
        <begin position="170"/>
        <end position="192"/>
    </location>
</feature>
<gene>
    <name evidence="3" type="ORF">ACFP3H_10080</name>
</gene>
<keyword evidence="3" id="KW-0012">Acyltransferase</keyword>
<evidence type="ECO:0000313" key="3">
    <source>
        <dbReference type="EMBL" id="MFC6011396.1"/>
    </source>
</evidence>
<feature type="transmembrane region" description="Helical" evidence="1">
    <location>
        <begin position="49"/>
        <end position="71"/>
    </location>
</feature>
<dbReference type="InterPro" id="IPR002656">
    <property type="entry name" value="Acyl_transf_3_dom"/>
</dbReference>
<evidence type="ECO:0000259" key="2">
    <source>
        <dbReference type="Pfam" id="PF01757"/>
    </source>
</evidence>
<dbReference type="EC" id="2.3.-.-" evidence="3"/>
<feature type="transmembrane region" description="Helical" evidence="1">
    <location>
        <begin position="304"/>
        <end position="327"/>
    </location>
</feature>
<proteinExistence type="predicted"/>
<dbReference type="EMBL" id="JBHSQN010000004">
    <property type="protein sequence ID" value="MFC6011396.1"/>
    <property type="molecule type" value="Genomic_DNA"/>
</dbReference>